<comment type="caution">
    <text evidence="6">The sequence shown here is derived from an EMBL/GenBank/DDBJ whole genome shotgun (WGS) entry which is preliminary data.</text>
</comment>
<keyword evidence="4" id="KW-1003">Cell membrane</keyword>
<evidence type="ECO:0000256" key="5">
    <source>
        <dbReference type="SAM" id="Coils"/>
    </source>
</evidence>
<evidence type="ECO:0000256" key="3">
    <source>
        <dbReference type="ARBA" id="ARBA00023065"/>
    </source>
</evidence>
<organism evidence="6 7">
    <name type="scientific">Candidatus Naiadarchaeum limnaeum</name>
    <dbReference type="NCBI Taxonomy" id="2756139"/>
    <lineage>
        <taxon>Archaea</taxon>
        <taxon>Candidatus Undinarchaeota</taxon>
        <taxon>Candidatus Undinarchaeia</taxon>
        <taxon>Candidatus Naiadarchaeales</taxon>
        <taxon>Candidatus Naiadarchaeaceae</taxon>
        <taxon>Candidatus Naiadarchaeum</taxon>
    </lineage>
</organism>
<evidence type="ECO:0000256" key="4">
    <source>
        <dbReference type="HAMAP-Rule" id="MF_00311"/>
    </source>
</evidence>
<gene>
    <name evidence="4" type="primary">atpE</name>
    <name evidence="6" type="ORF">H1016_01625</name>
</gene>
<comment type="function">
    <text evidence="4">Component of the A-type ATP synthase that produces ATP from ADP in the presence of a proton gradient across the membrane.</text>
</comment>
<dbReference type="GO" id="GO:0033178">
    <property type="term" value="C:proton-transporting two-sector ATPase complex, catalytic domain"/>
    <property type="evidence" value="ECO:0007669"/>
    <property type="project" value="InterPro"/>
</dbReference>
<dbReference type="HAMAP" id="MF_00311">
    <property type="entry name" value="ATP_synth_E_arch"/>
    <property type="match status" value="1"/>
</dbReference>
<dbReference type="SUPFAM" id="SSF160527">
    <property type="entry name" value="V-type ATPase subunit E-like"/>
    <property type="match status" value="1"/>
</dbReference>
<keyword evidence="2 4" id="KW-0813">Transport</keyword>
<accession>A0A832XLR3</accession>
<dbReference type="InterPro" id="IPR038495">
    <property type="entry name" value="ATPase_E_C"/>
</dbReference>
<comment type="similarity">
    <text evidence="1 4">Belongs to the V-ATPase E subunit family.</text>
</comment>
<feature type="coiled-coil region" evidence="5">
    <location>
        <begin position="11"/>
        <end position="99"/>
    </location>
</feature>
<dbReference type="InterPro" id="IPR002842">
    <property type="entry name" value="ATPase_V1_Esu"/>
</dbReference>
<dbReference type="GO" id="GO:0005524">
    <property type="term" value="F:ATP binding"/>
    <property type="evidence" value="ECO:0007669"/>
    <property type="project" value="UniProtKB-UniRule"/>
</dbReference>
<proteinExistence type="inferred from homology"/>
<dbReference type="GO" id="GO:0046961">
    <property type="term" value="F:proton-transporting ATPase activity, rotational mechanism"/>
    <property type="evidence" value="ECO:0007669"/>
    <property type="project" value="InterPro"/>
</dbReference>
<comment type="subcellular location">
    <subcellularLocation>
        <location evidence="4">Cell membrane</location>
        <topology evidence="4">Peripheral membrane protein</topology>
    </subcellularLocation>
</comment>
<protein>
    <recommendedName>
        <fullName evidence="4">A-type ATP synthase subunit E</fullName>
    </recommendedName>
</protein>
<sequence>MGLEEVELDIKKRIESKVDAIKNAAEKEAAQILDNSKTRVRELKQQRDLEIQKLEAELKNRETAAANLSARKLKMDAKKEAIESVYLRIKEKLTALEQNKREGILSALIGEAVHELHGAKHVFCNSSDRDLAEKIAKKNGLLISGTIDCEGGVVVENSDHTVRVDYTYEMLLEIFRKESLKDISEQLFGK</sequence>
<comment type="subunit">
    <text evidence="4">Has multiple subunits with at least A(3), B(3), C, D, E, F, H, I and proteolipid K(x).</text>
</comment>
<keyword evidence="4" id="KW-0375">Hydrogen ion transport</keyword>
<dbReference type="AlphaFoldDB" id="A0A832XLR3"/>
<keyword evidence="4" id="KW-0066">ATP synthesis</keyword>
<dbReference type="GO" id="GO:0046933">
    <property type="term" value="F:proton-transporting ATP synthase activity, rotational mechanism"/>
    <property type="evidence" value="ECO:0007669"/>
    <property type="project" value="UniProtKB-UniRule"/>
</dbReference>
<dbReference type="GO" id="GO:0005886">
    <property type="term" value="C:plasma membrane"/>
    <property type="evidence" value="ECO:0007669"/>
    <property type="project" value="UniProtKB-SubCell"/>
</dbReference>
<dbReference type="Gene3D" id="3.30.2320.30">
    <property type="entry name" value="ATP synthase, E subunit, C-terminal"/>
    <property type="match status" value="1"/>
</dbReference>
<dbReference type="Pfam" id="PF01991">
    <property type="entry name" value="vATP-synt_E"/>
    <property type="match status" value="1"/>
</dbReference>
<name>A0A832XLR3_9ARCH</name>
<keyword evidence="3 4" id="KW-0406">Ion transport</keyword>
<keyword evidence="7" id="KW-1185">Reference proteome</keyword>
<evidence type="ECO:0000313" key="6">
    <source>
        <dbReference type="EMBL" id="HIK00218.1"/>
    </source>
</evidence>
<dbReference type="Gene3D" id="1.20.5.620">
    <property type="entry name" value="F1F0 ATP synthase subunit B, membrane domain"/>
    <property type="match status" value="1"/>
</dbReference>
<evidence type="ECO:0000313" key="7">
    <source>
        <dbReference type="Proteomes" id="UP000646946"/>
    </source>
</evidence>
<dbReference type="EMBL" id="DVAB01000016">
    <property type="protein sequence ID" value="HIK00218.1"/>
    <property type="molecule type" value="Genomic_DNA"/>
</dbReference>
<dbReference type="Proteomes" id="UP000646946">
    <property type="component" value="Unassembled WGS sequence"/>
</dbReference>
<reference evidence="6 7" key="1">
    <citation type="journal article" name="Nat. Commun.">
        <title>Undinarchaeota illuminate DPANN phylogeny and the impact of gene transfer on archaeal evolution.</title>
        <authorList>
            <person name="Dombrowski N."/>
            <person name="Williams T.A."/>
            <person name="Sun J."/>
            <person name="Woodcroft B.J."/>
            <person name="Lee J.H."/>
            <person name="Minh B.Q."/>
            <person name="Rinke C."/>
            <person name="Spang A."/>
        </authorList>
    </citation>
    <scope>NUCLEOTIDE SEQUENCE [LARGE SCALE GENOMIC DNA]</scope>
    <source>
        <strain evidence="6">MAG_bin1129</strain>
    </source>
</reference>
<evidence type="ECO:0000256" key="2">
    <source>
        <dbReference type="ARBA" id="ARBA00022448"/>
    </source>
</evidence>
<dbReference type="GO" id="GO:0042777">
    <property type="term" value="P:proton motive force-driven plasma membrane ATP synthesis"/>
    <property type="evidence" value="ECO:0007669"/>
    <property type="project" value="UniProtKB-UniRule"/>
</dbReference>
<keyword evidence="5" id="KW-0175">Coiled coil</keyword>
<evidence type="ECO:0000256" key="1">
    <source>
        <dbReference type="ARBA" id="ARBA00005901"/>
    </source>
</evidence>
<keyword evidence="4" id="KW-0472">Membrane</keyword>